<evidence type="ECO:0000259" key="1">
    <source>
        <dbReference type="Pfam" id="PF00188"/>
    </source>
</evidence>
<reference evidence="2" key="1">
    <citation type="submission" date="2022-04" db="EMBL/GenBank/DDBJ databases">
        <title>Complete genome sequence of a cyanobacterium, Nostoc sp. SO-36, isolated in Antarctica.</title>
        <authorList>
            <person name="Kanesaki Y."/>
            <person name="Effendi D."/>
            <person name="Sakamoto T."/>
            <person name="Ohtani S."/>
            <person name="Awai K."/>
        </authorList>
    </citation>
    <scope>NUCLEOTIDE SEQUENCE</scope>
    <source>
        <strain evidence="2">SO-36</strain>
        <plasmid evidence="2">pANSO36A</plasmid>
    </source>
</reference>
<evidence type="ECO:0000313" key="2">
    <source>
        <dbReference type="EMBL" id="BDI20665.1"/>
    </source>
</evidence>
<proteinExistence type="predicted"/>
<evidence type="ECO:0000313" key="3">
    <source>
        <dbReference type="Proteomes" id="UP001055453"/>
    </source>
</evidence>
<dbReference type="Gene3D" id="3.40.33.10">
    <property type="entry name" value="CAP"/>
    <property type="match status" value="1"/>
</dbReference>
<keyword evidence="2" id="KW-0614">Plasmid</keyword>
<dbReference type="InterPro" id="IPR035940">
    <property type="entry name" value="CAP_sf"/>
</dbReference>
<sequence length="70" mass="8205">MQSWMNSPGHPDNILNPQFRELGVGYYFLANNTGTVNYKHYWNLGFWYTRVGFAVSDEIKRRSLLPYGLC</sequence>
<organism evidence="2 3">
    <name type="scientific">Nostoc cf. commune SO-36</name>
    <dbReference type="NCBI Taxonomy" id="449208"/>
    <lineage>
        <taxon>Bacteria</taxon>
        <taxon>Bacillati</taxon>
        <taxon>Cyanobacteriota</taxon>
        <taxon>Cyanophyceae</taxon>
        <taxon>Nostocales</taxon>
        <taxon>Nostocaceae</taxon>
        <taxon>Nostoc</taxon>
    </lineage>
</organism>
<keyword evidence="3" id="KW-1185">Reference proteome</keyword>
<dbReference type="InterPro" id="IPR014044">
    <property type="entry name" value="CAP_dom"/>
</dbReference>
<dbReference type="EMBL" id="AP025733">
    <property type="protein sequence ID" value="BDI20665.1"/>
    <property type="molecule type" value="Genomic_DNA"/>
</dbReference>
<gene>
    <name evidence="2" type="ORF">ANSO36C_64670</name>
</gene>
<feature type="domain" description="SCP" evidence="1">
    <location>
        <begin position="1"/>
        <end position="34"/>
    </location>
</feature>
<dbReference type="Pfam" id="PF00188">
    <property type="entry name" value="CAP"/>
    <property type="match status" value="1"/>
</dbReference>
<accession>A0ABN6QEH0</accession>
<protein>
    <recommendedName>
        <fullName evidence="1">SCP domain-containing protein</fullName>
    </recommendedName>
</protein>
<name>A0ABN6QEH0_NOSCO</name>
<dbReference type="SUPFAM" id="SSF55797">
    <property type="entry name" value="PR-1-like"/>
    <property type="match status" value="1"/>
</dbReference>
<geneLocation type="plasmid" evidence="2 3">
    <name>pANSO36A</name>
</geneLocation>
<dbReference type="Proteomes" id="UP001055453">
    <property type="component" value="Plasmid pANSO36A"/>
</dbReference>